<organism evidence="2 3">
    <name type="scientific">Vreelandella vilamensis</name>
    <dbReference type="NCBI Taxonomy" id="531309"/>
    <lineage>
        <taxon>Bacteria</taxon>
        <taxon>Pseudomonadati</taxon>
        <taxon>Pseudomonadota</taxon>
        <taxon>Gammaproteobacteria</taxon>
        <taxon>Oceanospirillales</taxon>
        <taxon>Halomonadaceae</taxon>
        <taxon>Vreelandella</taxon>
    </lineage>
</organism>
<dbReference type="EMBL" id="JARWAN010000019">
    <property type="protein sequence ID" value="MDR5899683.1"/>
    <property type="molecule type" value="Genomic_DNA"/>
</dbReference>
<evidence type="ECO:0000313" key="2">
    <source>
        <dbReference type="EMBL" id="MDR5899683.1"/>
    </source>
</evidence>
<reference evidence="2 3" key="1">
    <citation type="submission" date="2023-04" db="EMBL/GenBank/DDBJ databases">
        <title>A long-awaited taxogenomic arrangement of the family Halomonadaceae.</title>
        <authorList>
            <person name="De La Haba R."/>
            <person name="Chuvochina M."/>
            <person name="Wittouck S."/>
            <person name="Arahal D.R."/>
            <person name="Sanchez-Porro C."/>
            <person name="Hugenholtz P."/>
            <person name="Ventosa A."/>
        </authorList>
    </citation>
    <scope>NUCLEOTIDE SEQUENCE [LARGE SCALE GENOMIC DNA]</scope>
    <source>
        <strain evidence="2 3">DSM 21020</strain>
    </source>
</reference>
<keyword evidence="3" id="KW-1185">Reference proteome</keyword>
<evidence type="ECO:0000313" key="3">
    <source>
        <dbReference type="Proteomes" id="UP001254564"/>
    </source>
</evidence>
<protein>
    <submittedName>
        <fullName evidence="2">Uncharacterized protein</fullName>
    </submittedName>
</protein>
<feature type="transmembrane region" description="Helical" evidence="1">
    <location>
        <begin position="12"/>
        <end position="29"/>
    </location>
</feature>
<dbReference type="Proteomes" id="UP001254564">
    <property type="component" value="Unassembled WGS sequence"/>
</dbReference>
<keyword evidence="1" id="KW-0472">Membrane</keyword>
<dbReference type="RefSeq" id="WP_309656563.1">
    <property type="nucleotide sequence ID" value="NZ_JARWAN010000019.1"/>
</dbReference>
<accession>A0ABU1H842</accession>
<comment type="caution">
    <text evidence="2">The sequence shown here is derived from an EMBL/GenBank/DDBJ whole genome shotgun (WGS) entry which is preliminary data.</text>
</comment>
<keyword evidence="1" id="KW-0812">Transmembrane</keyword>
<proteinExistence type="predicted"/>
<gene>
    <name evidence="2" type="ORF">QC823_11875</name>
</gene>
<evidence type="ECO:0000256" key="1">
    <source>
        <dbReference type="SAM" id="Phobius"/>
    </source>
</evidence>
<keyword evidence="1" id="KW-1133">Transmembrane helix</keyword>
<sequence length="42" mass="5016">MAFIEKTMIELYHFFALLFLRFSLRMLFIEPDLPAARNQPLA</sequence>
<name>A0ABU1H842_9GAMM</name>